<dbReference type="EMBL" id="SDMP01000016">
    <property type="protein sequence ID" value="RYR03418.1"/>
    <property type="molecule type" value="Genomic_DNA"/>
</dbReference>
<feature type="domain" description="UBC core" evidence="1">
    <location>
        <begin position="75"/>
        <end position="121"/>
    </location>
</feature>
<dbReference type="Proteomes" id="UP000289738">
    <property type="component" value="Chromosome B06"/>
</dbReference>
<name>A0A444YNG2_ARAHY</name>
<protein>
    <recommendedName>
        <fullName evidence="1">UBC core domain-containing protein</fullName>
    </recommendedName>
</protein>
<dbReference type="SUPFAM" id="SSF54495">
    <property type="entry name" value="UBC-like"/>
    <property type="match status" value="1"/>
</dbReference>
<keyword evidence="3" id="KW-1185">Reference proteome</keyword>
<evidence type="ECO:0000259" key="1">
    <source>
        <dbReference type="Pfam" id="PF00179"/>
    </source>
</evidence>
<dbReference type="InterPro" id="IPR016135">
    <property type="entry name" value="UBQ-conjugating_enzyme/RWD"/>
</dbReference>
<dbReference type="Gene3D" id="3.10.110.10">
    <property type="entry name" value="Ubiquitin Conjugating Enzyme"/>
    <property type="match status" value="1"/>
</dbReference>
<dbReference type="InterPro" id="IPR000608">
    <property type="entry name" value="UBC"/>
</dbReference>
<dbReference type="Pfam" id="PF00179">
    <property type="entry name" value="UQ_con"/>
    <property type="match status" value="1"/>
</dbReference>
<reference evidence="2 3" key="1">
    <citation type="submission" date="2019-01" db="EMBL/GenBank/DDBJ databases">
        <title>Sequencing of cultivated peanut Arachis hypogaea provides insights into genome evolution and oil improvement.</title>
        <authorList>
            <person name="Chen X."/>
        </authorList>
    </citation>
    <scope>NUCLEOTIDE SEQUENCE [LARGE SCALE GENOMIC DNA]</scope>
    <source>
        <strain evidence="3">cv. Fuhuasheng</strain>
        <tissue evidence="2">Leaves</tissue>
    </source>
</reference>
<dbReference type="AlphaFoldDB" id="A0A444YNG2"/>
<evidence type="ECO:0000313" key="3">
    <source>
        <dbReference type="Proteomes" id="UP000289738"/>
    </source>
</evidence>
<organism evidence="2 3">
    <name type="scientific">Arachis hypogaea</name>
    <name type="common">Peanut</name>
    <dbReference type="NCBI Taxonomy" id="3818"/>
    <lineage>
        <taxon>Eukaryota</taxon>
        <taxon>Viridiplantae</taxon>
        <taxon>Streptophyta</taxon>
        <taxon>Embryophyta</taxon>
        <taxon>Tracheophyta</taxon>
        <taxon>Spermatophyta</taxon>
        <taxon>Magnoliopsida</taxon>
        <taxon>eudicotyledons</taxon>
        <taxon>Gunneridae</taxon>
        <taxon>Pentapetalae</taxon>
        <taxon>rosids</taxon>
        <taxon>fabids</taxon>
        <taxon>Fabales</taxon>
        <taxon>Fabaceae</taxon>
        <taxon>Papilionoideae</taxon>
        <taxon>50 kb inversion clade</taxon>
        <taxon>dalbergioids sensu lato</taxon>
        <taxon>Dalbergieae</taxon>
        <taxon>Pterocarpus clade</taxon>
        <taxon>Arachis</taxon>
    </lineage>
</organism>
<dbReference type="STRING" id="3818.A0A444YNG2"/>
<gene>
    <name evidence="2" type="ORF">Ahy_B06g082346</name>
</gene>
<sequence>MRTLTPALSLSPSSSSLLRTFITIGNPCTHPSLRALCRTLSITPSLSQSSHPQRKPPPHIRNLAPSLISLTRCSTLEKNIFEWQFAIMGSRDTKFEGGIYHGQIQLPIEYPFKPSSFMLLTVKSYLTLQERSGSSVHEFFYMSKLELSLKAFGNCLFIATVTATSIEYQVMRIAFELLPTGSSALLHSLHENEQGIFDAILRGRIDFSSDPKPSIFSSAKDLVKRLHADAKEWFSVVEVLSKGAQVWEIDVYTYVLDLVAGYCRSTASPPLTTIQELRATIHVLQISSDIV</sequence>
<comment type="caution">
    <text evidence="2">The sequence shown here is derived from an EMBL/GenBank/DDBJ whole genome shotgun (WGS) entry which is preliminary data.</text>
</comment>
<evidence type="ECO:0000313" key="2">
    <source>
        <dbReference type="EMBL" id="RYR03418.1"/>
    </source>
</evidence>
<proteinExistence type="predicted"/>
<accession>A0A444YNG2</accession>